<keyword evidence="7" id="KW-0695">RNA-directed DNA polymerase</keyword>
<keyword evidence="8" id="KW-0239">DNA-directed DNA polymerase</keyword>
<reference evidence="15" key="1">
    <citation type="submission" date="2019-06" db="EMBL/GenBank/DDBJ databases">
        <authorList>
            <consortium name="Wellcome Sanger Institute Data Sharing"/>
        </authorList>
    </citation>
    <scope>NUCLEOTIDE SEQUENCE [LARGE SCALE GENOMIC DNA]</scope>
</reference>
<reference evidence="15" key="3">
    <citation type="submission" date="2025-09" db="UniProtKB">
        <authorList>
            <consortium name="Ensembl"/>
        </authorList>
    </citation>
    <scope>IDENTIFICATION</scope>
</reference>
<name>A0A672YY78_9TELE</name>
<feature type="region of interest" description="Disordered" evidence="12">
    <location>
        <begin position="49"/>
        <end position="78"/>
    </location>
</feature>
<evidence type="ECO:0000256" key="7">
    <source>
        <dbReference type="ARBA" id="ARBA00022918"/>
    </source>
</evidence>
<feature type="domain" description="Integrase zinc-binding" evidence="13">
    <location>
        <begin position="253"/>
        <end position="310"/>
    </location>
</feature>
<keyword evidence="5" id="KW-0460">Magnesium</keyword>
<reference evidence="15" key="2">
    <citation type="submission" date="2025-08" db="UniProtKB">
        <authorList>
            <consortium name="Ensembl"/>
        </authorList>
    </citation>
    <scope>IDENTIFICATION</scope>
</reference>
<dbReference type="GO" id="GO:0003887">
    <property type="term" value="F:DNA-directed DNA polymerase activity"/>
    <property type="evidence" value="ECO:0007669"/>
    <property type="project" value="UniProtKB-KW"/>
</dbReference>
<feature type="compositionally biased region" description="Pro residues" evidence="12">
    <location>
        <begin position="66"/>
        <end position="78"/>
    </location>
</feature>
<keyword evidence="6" id="KW-0229">DNA integration</keyword>
<keyword evidence="4" id="KW-0378">Hydrolase</keyword>
<keyword evidence="16" id="KW-1185">Reference proteome</keyword>
<dbReference type="InterPro" id="IPR041588">
    <property type="entry name" value="Integrase_H2C2"/>
</dbReference>
<evidence type="ECO:0000256" key="1">
    <source>
        <dbReference type="ARBA" id="ARBA00022670"/>
    </source>
</evidence>
<dbReference type="GO" id="GO:0003964">
    <property type="term" value="F:RNA-directed DNA polymerase activity"/>
    <property type="evidence" value="ECO:0007669"/>
    <property type="project" value="UniProtKB-KW"/>
</dbReference>
<keyword evidence="10" id="KW-0233">DNA recombination</keyword>
<keyword evidence="8" id="KW-0548">Nucleotidyltransferase</keyword>
<dbReference type="FunFam" id="1.10.340.70:FF:000001">
    <property type="entry name" value="Retrovirus-related Pol polyprotein from transposon gypsy-like Protein"/>
    <property type="match status" value="1"/>
</dbReference>
<evidence type="ECO:0000256" key="11">
    <source>
        <dbReference type="ARBA" id="ARBA00039658"/>
    </source>
</evidence>
<dbReference type="PANTHER" id="PTHR37984">
    <property type="entry name" value="PROTEIN CBG26694"/>
    <property type="match status" value="1"/>
</dbReference>
<evidence type="ECO:0000256" key="10">
    <source>
        <dbReference type="ARBA" id="ARBA00023172"/>
    </source>
</evidence>
<dbReference type="Ensembl" id="ENSSORT00005009839.1">
    <property type="protein sequence ID" value="ENSSORP00005009520.1"/>
    <property type="gene ID" value="ENSSORG00005005212.1"/>
</dbReference>
<evidence type="ECO:0000313" key="16">
    <source>
        <dbReference type="Proteomes" id="UP000472271"/>
    </source>
</evidence>
<dbReference type="GO" id="GO:0004190">
    <property type="term" value="F:aspartic-type endopeptidase activity"/>
    <property type="evidence" value="ECO:0007669"/>
    <property type="project" value="UniProtKB-KW"/>
</dbReference>
<evidence type="ECO:0000313" key="15">
    <source>
        <dbReference type="Ensembl" id="ENSSORP00005009520.1"/>
    </source>
</evidence>
<dbReference type="GO" id="GO:0003677">
    <property type="term" value="F:DNA binding"/>
    <property type="evidence" value="ECO:0007669"/>
    <property type="project" value="UniProtKB-KW"/>
</dbReference>
<evidence type="ECO:0000256" key="5">
    <source>
        <dbReference type="ARBA" id="ARBA00022842"/>
    </source>
</evidence>
<proteinExistence type="predicted"/>
<evidence type="ECO:0000259" key="13">
    <source>
        <dbReference type="Pfam" id="PF17921"/>
    </source>
</evidence>
<dbReference type="Proteomes" id="UP000472271">
    <property type="component" value="Chromosome 9"/>
</dbReference>
<organism evidence="15 16">
    <name type="scientific">Sphaeramia orbicularis</name>
    <name type="common">orbiculate cardinalfish</name>
    <dbReference type="NCBI Taxonomy" id="375764"/>
    <lineage>
        <taxon>Eukaryota</taxon>
        <taxon>Metazoa</taxon>
        <taxon>Chordata</taxon>
        <taxon>Craniata</taxon>
        <taxon>Vertebrata</taxon>
        <taxon>Euteleostomi</taxon>
        <taxon>Actinopterygii</taxon>
        <taxon>Neopterygii</taxon>
        <taxon>Teleostei</taxon>
        <taxon>Neoteleostei</taxon>
        <taxon>Acanthomorphata</taxon>
        <taxon>Gobiaria</taxon>
        <taxon>Kurtiformes</taxon>
        <taxon>Apogonoidei</taxon>
        <taxon>Apogonidae</taxon>
        <taxon>Apogoninae</taxon>
        <taxon>Sphaeramia</taxon>
    </lineage>
</organism>
<feature type="region of interest" description="Disordered" evidence="12">
    <location>
        <begin position="109"/>
        <end position="147"/>
    </location>
</feature>
<accession>A0A672YY78</accession>
<keyword evidence="3" id="KW-0064">Aspartyl protease</keyword>
<dbReference type="Pfam" id="PF24626">
    <property type="entry name" value="SH3_Tf2-1"/>
    <property type="match status" value="1"/>
</dbReference>
<dbReference type="InParanoid" id="A0A672YY78"/>
<evidence type="ECO:0000256" key="8">
    <source>
        <dbReference type="ARBA" id="ARBA00022932"/>
    </source>
</evidence>
<dbReference type="AlphaFoldDB" id="A0A672YY78"/>
<keyword evidence="1" id="KW-0645">Protease</keyword>
<feature type="compositionally biased region" description="Polar residues" evidence="12">
    <location>
        <begin position="119"/>
        <end position="138"/>
    </location>
</feature>
<dbReference type="InterPro" id="IPR050951">
    <property type="entry name" value="Retrovirus_Pol_polyprotein"/>
</dbReference>
<evidence type="ECO:0000256" key="9">
    <source>
        <dbReference type="ARBA" id="ARBA00023125"/>
    </source>
</evidence>
<evidence type="ECO:0000256" key="2">
    <source>
        <dbReference type="ARBA" id="ARBA00022723"/>
    </source>
</evidence>
<dbReference type="InterPro" id="IPR056924">
    <property type="entry name" value="SH3_Tf2-1"/>
</dbReference>
<dbReference type="PANTHER" id="PTHR37984:SF15">
    <property type="entry name" value="INTEGRASE CATALYTIC DOMAIN-CONTAINING PROTEIN"/>
    <property type="match status" value="1"/>
</dbReference>
<evidence type="ECO:0000259" key="14">
    <source>
        <dbReference type="Pfam" id="PF24626"/>
    </source>
</evidence>
<keyword evidence="9" id="KW-0238">DNA-binding</keyword>
<dbReference type="GO" id="GO:0046872">
    <property type="term" value="F:metal ion binding"/>
    <property type="evidence" value="ECO:0007669"/>
    <property type="project" value="UniProtKB-KW"/>
</dbReference>
<dbReference type="GO" id="GO:0006508">
    <property type="term" value="P:proteolysis"/>
    <property type="evidence" value="ECO:0007669"/>
    <property type="project" value="UniProtKB-KW"/>
</dbReference>
<dbReference type="Pfam" id="PF17921">
    <property type="entry name" value="Integrase_H2C2"/>
    <property type="match status" value="1"/>
</dbReference>
<evidence type="ECO:0000256" key="4">
    <source>
        <dbReference type="ARBA" id="ARBA00022801"/>
    </source>
</evidence>
<feature type="domain" description="Tf2-1-like SH3-like" evidence="14">
    <location>
        <begin position="368"/>
        <end position="429"/>
    </location>
</feature>
<sequence length="436" mass="50007">MTEAVAVLQEELSHCRNSINTLSAEITTQPAKISLGHVSVQTQYQTLPETLTSKPGSPESAALPPNKKPPIHPNQPVHNRPPPQVFCWRCKGNHAPVLCPQWIFNQVNRPSSHRPPQPQTAKPFQTQEGHATLGSLSHSGYPEAKTSPPKLALYSAIPPSMDSPPPCLDPQVQPATDADVLQFQQDTHKNLHIPNADIWKAQQEDSAIKDLYRKIMETGEVIENPTTKFTILEDKVYRVVQLPHKTHYQIYLPTTLRQQFLHHYHIEPLSGHLGRYKTFKRLQALVYWPKMSLDVREYVRCCQVCQRQKSETRKPPAKLHQHAIHAPPEMLGVAQFQKLVKGNLEKARKRQKQNYDKGRRDGNFTDNDRVWLHTHPYSKAEQLFSEKLAPRWKGPYRVTRRFEPLNLEVILEDTGQDLHVVNVAQLEPCYPPRQNW</sequence>
<keyword evidence="2" id="KW-0479">Metal-binding</keyword>
<evidence type="ECO:0000256" key="12">
    <source>
        <dbReference type="SAM" id="MobiDB-lite"/>
    </source>
</evidence>
<evidence type="ECO:0000256" key="3">
    <source>
        <dbReference type="ARBA" id="ARBA00022750"/>
    </source>
</evidence>
<dbReference type="GO" id="GO:0006310">
    <property type="term" value="P:DNA recombination"/>
    <property type="evidence" value="ECO:0007669"/>
    <property type="project" value="UniProtKB-KW"/>
</dbReference>
<dbReference type="Gene3D" id="1.10.340.70">
    <property type="match status" value="1"/>
</dbReference>
<evidence type="ECO:0000256" key="6">
    <source>
        <dbReference type="ARBA" id="ARBA00022908"/>
    </source>
</evidence>
<protein>
    <recommendedName>
        <fullName evidence="11">Gypsy retrotransposon integrase-like protein 1</fullName>
    </recommendedName>
</protein>
<dbReference type="GO" id="GO:0015074">
    <property type="term" value="P:DNA integration"/>
    <property type="evidence" value="ECO:0007669"/>
    <property type="project" value="UniProtKB-KW"/>
</dbReference>
<keyword evidence="8" id="KW-0808">Transferase</keyword>